<evidence type="ECO:0000313" key="3">
    <source>
        <dbReference type="Proteomes" id="UP000193920"/>
    </source>
</evidence>
<gene>
    <name evidence="2" type="ORF">LY90DRAFT_675897</name>
</gene>
<dbReference type="Proteomes" id="UP000193920">
    <property type="component" value="Unassembled WGS sequence"/>
</dbReference>
<evidence type="ECO:0000313" key="2">
    <source>
        <dbReference type="EMBL" id="ORY22349.1"/>
    </source>
</evidence>
<comment type="caution">
    <text evidence="2">The sequence shown here is derived from an EMBL/GenBank/DDBJ whole genome shotgun (WGS) entry which is preliminary data.</text>
</comment>
<protein>
    <submittedName>
        <fullName evidence="2">Uncharacterized protein</fullName>
    </submittedName>
</protein>
<keyword evidence="1" id="KW-0732">Signal</keyword>
<feature type="chain" id="PRO_5013163957" evidence="1">
    <location>
        <begin position="20"/>
        <end position="253"/>
    </location>
</feature>
<accession>A0A1Y2AID4</accession>
<name>A0A1Y2AID4_9FUNG</name>
<organism evidence="2 3">
    <name type="scientific">Neocallimastix californiae</name>
    <dbReference type="NCBI Taxonomy" id="1754190"/>
    <lineage>
        <taxon>Eukaryota</taxon>
        <taxon>Fungi</taxon>
        <taxon>Fungi incertae sedis</taxon>
        <taxon>Chytridiomycota</taxon>
        <taxon>Chytridiomycota incertae sedis</taxon>
        <taxon>Neocallimastigomycetes</taxon>
        <taxon>Neocallimastigales</taxon>
        <taxon>Neocallimastigaceae</taxon>
        <taxon>Neocallimastix</taxon>
    </lineage>
</organism>
<dbReference type="OrthoDB" id="10467720at2759"/>
<dbReference type="AlphaFoldDB" id="A0A1Y2AID4"/>
<proteinExistence type="predicted"/>
<keyword evidence="3" id="KW-1185">Reference proteome</keyword>
<sequence>MKFTSNLLILLSATSILSSTVPDNAKLAINKINYEENPECIKSLESYDECLFKQITELKKKDYDTVCKTYNSDKCQKFYKEGIAGIPACEQLNEVITFQNQITIDKADYQFQRYCSKDENDKYCPLSGYEFKEKDSKEEFDKAVNETCKSRKCLDTSIEYFNKEINLINKINEFQSKVKNNNSKRQFDSSNLKDEEKTNAIVEFLESDKCASQSPKSEATDIKSKEISTNESSSLKYSNTLLIIFALYLYYLI</sequence>
<dbReference type="EMBL" id="MCOG01000249">
    <property type="protein sequence ID" value="ORY22349.1"/>
    <property type="molecule type" value="Genomic_DNA"/>
</dbReference>
<reference evidence="2 3" key="1">
    <citation type="submission" date="2016-08" db="EMBL/GenBank/DDBJ databases">
        <title>A Parts List for Fungal Cellulosomes Revealed by Comparative Genomics.</title>
        <authorList>
            <consortium name="DOE Joint Genome Institute"/>
            <person name="Haitjema C.H."/>
            <person name="Gilmore S.P."/>
            <person name="Henske J.K."/>
            <person name="Solomon K.V."/>
            <person name="De Groot R."/>
            <person name="Kuo A."/>
            <person name="Mondo S.J."/>
            <person name="Salamov A.A."/>
            <person name="Labutti K."/>
            <person name="Zhao Z."/>
            <person name="Chiniquy J."/>
            <person name="Barry K."/>
            <person name="Brewer H.M."/>
            <person name="Purvine S.O."/>
            <person name="Wright A.T."/>
            <person name="Boxma B."/>
            <person name="Van Alen T."/>
            <person name="Hackstein J.H."/>
            <person name="Baker S.E."/>
            <person name="Grigoriev I.V."/>
            <person name="O'Malley M.A."/>
        </authorList>
    </citation>
    <scope>NUCLEOTIDE SEQUENCE [LARGE SCALE GENOMIC DNA]</scope>
    <source>
        <strain evidence="2 3">G1</strain>
    </source>
</reference>
<evidence type="ECO:0000256" key="1">
    <source>
        <dbReference type="SAM" id="SignalP"/>
    </source>
</evidence>
<feature type="signal peptide" evidence="1">
    <location>
        <begin position="1"/>
        <end position="19"/>
    </location>
</feature>